<dbReference type="FunCoup" id="A2FCD5">
    <property type="interactions" value="787"/>
</dbReference>
<feature type="binding site" evidence="12">
    <location>
        <position position="145"/>
    </location>
    <ligand>
        <name>substrate</name>
    </ligand>
</feature>
<feature type="binding site" evidence="12">
    <location>
        <position position="95"/>
    </location>
    <ligand>
        <name>substrate</name>
    </ligand>
</feature>
<dbReference type="EC" id="3.5.1.98" evidence="2 10"/>
<evidence type="ECO:0000256" key="7">
    <source>
        <dbReference type="ARBA" id="ARBA00023163"/>
    </source>
</evidence>
<keyword evidence="8 10" id="KW-0539">Nucleus</keyword>
<dbReference type="InParanoid" id="A2FCD5"/>
<evidence type="ECO:0000256" key="9">
    <source>
        <dbReference type="ARBA" id="ARBA00061569"/>
    </source>
</evidence>
<dbReference type="PRINTS" id="PR01270">
    <property type="entry name" value="HDASUPER"/>
</dbReference>
<dbReference type="AlphaFoldDB" id="A2FCD5"/>
<dbReference type="GO" id="GO:0141221">
    <property type="term" value="F:histone deacetylase activity, hydrolytic mechanism"/>
    <property type="evidence" value="ECO:0007669"/>
    <property type="project" value="UniProtKB-EC"/>
</dbReference>
<reference evidence="16" key="2">
    <citation type="journal article" date="2007" name="Science">
        <title>Draft genome sequence of the sexually transmitted pathogen Trichomonas vaginalis.</title>
        <authorList>
            <person name="Carlton J.M."/>
            <person name="Hirt R.P."/>
            <person name="Silva J.C."/>
            <person name="Delcher A.L."/>
            <person name="Schatz M."/>
            <person name="Zhao Q."/>
            <person name="Wortman J.R."/>
            <person name="Bidwell S.L."/>
            <person name="Alsmark U.C.M."/>
            <person name="Besteiro S."/>
            <person name="Sicheritz-Ponten T."/>
            <person name="Noel C.J."/>
            <person name="Dacks J.B."/>
            <person name="Foster P.G."/>
            <person name="Simillion C."/>
            <person name="Van de Peer Y."/>
            <person name="Miranda-Saavedra D."/>
            <person name="Barton G.J."/>
            <person name="Westrop G.D."/>
            <person name="Mueller S."/>
            <person name="Dessi D."/>
            <person name="Fiori P.L."/>
            <person name="Ren Q."/>
            <person name="Paulsen I."/>
            <person name="Zhang H."/>
            <person name="Bastida-Corcuera F.D."/>
            <person name="Simoes-Barbosa A."/>
            <person name="Brown M.T."/>
            <person name="Hayes R.D."/>
            <person name="Mukherjee M."/>
            <person name="Okumura C.Y."/>
            <person name="Schneider R."/>
            <person name="Smith A.J."/>
            <person name="Vanacova S."/>
            <person name="Villalvazo M."/>
            <person name="Haas B.J."/>
            <person name="Pertea M."/>
            <person name="Feldblyum T.V."/>
            <person name="Utterback T.R."/>
            <person name="Shu C.L."/>
            <person name="Osoegawa K."/>
            <person name="de Jong P.J."/>
            <person name="Hrdy I."/>
            <person name="Horvathova L."/>
            <person name="Zubacova Z."/>
            <person name="Dolezal P."/>
            <person name="Malik S.B."/>
            <person name="Logsdon J.M. Jr."/>
            <person name="Henze K."/>
            <person name="Gupta A."/>
            <person name="Wang C.C."/>
            <person name="Dunne R.L."/>
            <person name="Upcroft J.A."/>
            <person name="Upcroft P."/>
            <person name="White O."/>
            <person name="Salzberg S.L."/>
            <person name="Tang P."/>
            <person name="Chiu C.-H."/>
            <person name="Lee Y.-S."/>
            <person name="Embley T.M."/>
            <person name="Coombs G.H."/>
            <person name="Mottram J.C."/>
            <person name="Tachezy J."/>
            <person name="Fraser-Liggett C.M."/>
            <person name="Johnson P.J."/>
        </authorList>
    </citation>
    <scope>NUCLEOTIDE SEQUENCE [LARGE SCALE GENOMIC DNA]</scope>
    <source>
        <strain evidence="16">G3</strain>
    </source>
</reference>
<dbReference type="FunFam" id="3.40.800.20:FF:000001">
    <property type="entry name" value="Histone deacetylase"/>
    <property type="match status" value="1"/>
</dbReference>
<dbReference type="Pfam" id="PF00850">
    <property type="entry name" value="Hist_deacetyl"/>
    <property type="match status" value="1"/>
</dbReference>
<feature type="compositionally biased region" description="Acidic residues" evidence="14">
    <location>
        <begin position="390"/>
        <end position="415"/>
    </location>
</feature>
<gene>
    <name evidence="16" type="ORF">TVAG_226910</name>
</gene>
<reference evidence="16" key="1">
    <citation type="submission" date="2006-10" db="EMBL/GenBank/DDBJ databases">
        <authorList>
            <person name="Amadeo P."/>
            <person name="Zhao Q."/>
            <person name="Wortman J."/>
            <person name="Fraser-Liggett C."/>
            <person name="Carlton J."/>
        </authorList>
    </citation>
    <scope>NUCLEOTIDE SEQUENCE</scope>
    <source>
        <strain evidence="16">G3</strain>
    </source>
</reference>
<dbReference type="InterPro" id="IPR000286">
    <property type="entry name" value="HDACs"/>
</dbReference>
<evidence type="ECO:0000256" key="8">
    <source>
        <dbReference type="ARBA" id="ARBA00023242"/>
    </source>
</evidence>
<dbReference type="PANTHER" id="PTHR10625:SF10">
    <property type="entry name" value="HISTONE DEACETYLASE HDAC1"/>
    <property type="match status" value="1"/>
</dbReference>
<dbReference type="GO" id="GO:0040029">
    <property type="term" value="P:epigenetic regulation of gene expression"/>
    <property type="evidence" value="ECO:0000318"/>
    <property type="project" value="GO_Central"/>
</dbReference>
<feature type="binding site" evidence="13">
    <location>
        <position position="172"/>
    </location>
    <ligand>
        <name>a divalent metal cation</name>
        <dbReference type="ChEBI" id="CHEBI:60240"/>
    </ligand>
</feature>
<dbReference type="KEGG" id="tva:4755232"/>
<dbReference type="STRING" id="5722.A2FCD5"/>
<dbReference type="PRINTS" id="PR01271">
    <property type="entry name" value="HISDACETLASE"/>
</dbReference>
<dbReference type="VEuPathDB" id="TrichDB:TVAGG3_0221800"/>
<comment type="similarity">
    <text evidence="9 10">Belongs to the histone deacetylase family. HD Type 1 subfamily.</text>
</comment>
<keyword evidence="3" id="KW-0678">Repressor</keyword>
<evidence type="ECO:0000313" key="16">
    <source>
        <dbReference type="EMBL" id="EAX97447.1"/>
    </source>
</evidence>
<dbReference type="SMR" id="A2FCD5"/>
<name>A2FCD5_TRIV3</name>
<dbReference type="InterPro" id="IPR037138">
    <property type="entry name" value="His_deacetylse_dom_sf"/>
</dbReference>
<evidence type="ECO:0000256" key="5">
    <source>
        <dbReference type="ARBA" id="ARBA00022853"/>
    </source>
</evidence>
<feature type="domain" description="Histone deacetylase" evidence="15">
    <location>
        <begin position="24"/>
        <end position="314"/>
    </location>
</feature>
<keyword evidence="17" id="KW-1185">Reference proteome</keyword>
<dbReference type="Gene3D" id="3.40.800.20">
    <property type="entry name" value="Histone deacetylase domain"/>
    <property type="match status" value="1"/>
</dbReference>
<keyword evidence="13" id="KW-0479">Metal-binding</keyword>
<feature type="binding site" evidence="13">
    <location>
        <position position="174"/>
    </location>
    <ligand>
        <name>a divalent metal cation</name>
        <dbReference type="ChEBI" id="CHEBI:60240"/>
    </ligand>
</feature>
<evidence type="ECO:0000256" key="12">
    <source>
        <dbReference type="PIRSR" id="PIRSR037913-2"/>
    </source>
</evidence>
<dbReference type="PIRSF" id="PIRSF037913">
    <property type="entry name" value="His_deacetylse_1"/>
    <property type="match status" value="1"/>
</dbReference>
<accession>A2FCD5</accession>
<proteinExistence type="inferred from homology"/>
<evidence type="ECO:0000256" key="3">
    <source>
        <dbReference type="ARBA" id="ARBA00022491"/>
    </source>
</evidence>
<evidence type="ECO:0000313" key="17">
    <source>
        <dbReference type="Proteomes" id="UP000001542"/>
    </source>
</evidence>
<feature type="active site" description="Proton acceptor" evidence="11">
    <location>
        <position position="137"/>
    </location>
</feature>
<evidence type="ECO:0000256" key="2">
    <source>
        <dbReference type="ARBA" id="ARBA00012111"/>
    </source>
</evidence>
<dbReference type="Proteomes" id="UP000001542">
    <property type="component" value="Unassembled WGS sequence"/>
</dbReference>
<dbReference type="SUPFAM" id="SSF52768">
    <property type="entry name" value="Arginase/deacetylase"/>
    <property type="match status" value="1"/>
</dbReference>
<feature type="region of interest" description="Disordered" evidence="14">
    <location>
        <begin position="373"/>
        <end position="415"/>
    </location>
</feature>
<dbReference type="InterPro" id="IPR003084">
    <property type="entry name" value="HDAC_I/II"/>
</dbReference>
<dbReference type="GO" id="GO:0046872">
    <property type="term" value="F:metal ion binding"/>
    <property type="evidence" value="ECO:0007669"/>
    <property type="project" value="UniProtKB-KW"/>
</dbReference>
<keyword evidence="5 10" id="KW-0156">Chromatin regulator</keyword>
<dbReference type="OrthoDB" id="1918432at2759"/>
<organism evidence="16 17">
    <name type="scientific">Trichomonas vaginalis (strain ATCC PRA-98 / G3)</name>
    <dbReference type="NCBI Taxonomy" id="412133"/>
    <lineage>
        <taxon>Eukaryota</taxon>
        <taxon>Metamonada</taxon>
        <taxon>Parabasalia</taxon>
        <taxon>Trichomonadida</taxon>
        <taxon>Trichomonadidae</taxon>
        <taxon>Trichomonas</taxon>
    </lineage>
</organism>
<sequence>MSGKKRVYYLYDDEVGDYLYSPTHPMKPHRIRMAHNLILAYDLFPHMHVLKPRRATATDMTRFHTDEYIQFLQMISPQNTKTLSGVMEKFNVGEDSPVFAGLFEFCSISAGGSINGAEILNDGKADIAINWAGGLHHAKKSEASGFCYVADCVLGLLKLLERYQRVMYIDIDIHHGDGVEEAFYTTDRCLTVSFHKYGEYFPGTGAVTDIGIGRGKHYAINVPLHDGITDIAFDVLFKDVIGTAIEWYRPQAILLQCGADSLRGDRLGAFNLTIRGHGECVRYVKSFGIPLLVTGGGGYTVRNVARCWAYETAVLLDQEIDDDLPYNDYLGYYGPDYHLHLQPSNMENQNSPEYVQSITRQIFDSIKAAPPTPCTGLTGDDPCALLQDSDTTDSDYDVSDDDDRSDEETEGSSTN</sequence>
<dbReference type="EMBL" id="DS113715">
    <property type="protein sequence ID" value="EAX97447.1"/>
    <property type="molecule type" value="Genomic_DNA"/>
</dbReference>
<evidence type="ECO:0000256" key="13">
    <source>
        <dbReference type="PIRSR" id="PIRSR037913-3"/>
    </source>
</evidence>
<evidence type="ECO:0000259" key="15">
    <source>
        <dbReference type="Pfam" id="PF00850"/>
    </source>
</evidence>
<dbReference type="GO" id="GO:0004407">
    <property type="term" value="F:histone deacetylase activity"/>
    <property type="evidence" value="ECO:0000318"/>
    <property type="project" value="GO_Central"/>
</dbReference>
<dbReference type="RefSeq" id="XP_001310377.1">
    <property type="nucleotide sequence ID" value="XM_001310376.1"/>
</dbReference>
<comment type="subcellular location">
    <subcellularLocation>
        <location evidence="1 10">Nucleus</location>
    </subcellularLocation>
</comment>
<feature type="binding site" evidence="13">
    <location>
        <position position="260"/>
    </location>
    <ligand>
        <name>a divalent metal cation</name>
        <dbReference type="ChEBI" id="CHEBI:60240"/>
    </ligand>
</feature>
<evidence type="ECO:0000256" key="1">
    <source>
        <dbReference type="ARBA" id="ARBA00004123"/>
    </source>
</evidence>
<comment type="catalytic activity">
    <reaction evidence="10">
        <text>N(6)-acetyl-L-lysyl-[histone] + H2O = L-lysyl-[histone] + acetate</text>
        <dbReference type="Rhea" id="RHEA:58196"/>
        <dbReference type="Rhea" id="RHEA-COMP:9845"/>
        <dbReference type="Rhea" id="RHEA-COMP:11338"/>
        <dbReference type="ChEBI" id="CHEBI:15377"/>
        <dbReference type="ChEBI" id="CHEBI:29969"/>
        <dbReference type="ChEBI" id="CHEBI:30089"/>
        <dbReference type="ChEBI" id="CHEBI:61930"/>
        <dbReference type="EC" id="3.5.1.98"/>
    </reaction>
</comment>
<protein>
    <recommendedName>
        <fullName evidence="2 10">Histone deacetylase</fullName>
        <ecNumber evidence="2 10">3.5.1.98</ecNumber>
    </recommendedName>
</protein>
<dbReference type="OMA" id="ITDFYYL"/>
<keyword evidence="7 10" id="KW-0804">Transcription</keyword>
<evidence type="ECO:0000256" key="6">
    <source>
        <dbReference type="ARBA" id="ARBA00023015"/>
    </source>
</evidence>
<keyword evidence="4 10" id="KW-0378">Hydrolase</keyword>
<dbReference type="InterPro" id="IPR023696">
    <property type="entry name" value="Ureohydrolase_dom_sf"/>
</dbReference>
<evidence type="ECO:0000256" key="4">
    <source>
        <dbReference type="ARBA" id="ARBA00022801"/>
    </source>
</evidence>
<dbReference type="GO" id="GO:0000118">
    <property type="term" value="C:histone deacetylase complex"/>
    <property type="evidence" value="ECO:0000318"/>
    <property type="project" value="GO_Central"/>
</dbReference>
<keyword evidence="6 10" id="KW-0805">Transcription regulation</keyword>
<evidence type="ECO:0000256" key="14">
    <source>
        <dbReference type="SAM" id="MobiDB-lite"/>
    </source>
</evidence>
<dbReference type="eggNOG" id="KOG1342">
    <property type="taxonomic scope" value="Eukaryota"/>
</dbReference>
<dbReference type="VEuPathDB" id="TrichDB:TVAG_226910"/>
<evidence type="ECO:0000256" key="10">
    <source>
        <dbReference type="PIRNR" id="PIRNR037913"/>
    </source>
</evidence>
<dbReference type="PANTHER" id="PTHR10625">
    <property type="entry name" value="HISTONE DEACETYLASE HDAC1-RELATED"/>
    <property type="match status" value="1"/>
</dbReference>
<feature type="binding site" evidence="12">
    <location>
        <position position="299"/>
    </location>
    <ligand>
        <name>substrate</name>
    </ligand>
</feature>
<dbReference type="InterPro" id="IPR023801">
    <property type="entry name" value="His_deacetylse_dom"/>
</dbReference>
<evidence type="ECO:0000256" key="11">
    <source>
        <dbReference type="PIRSR" id="PIRSR037913-1"/>
    </source>
</evidence>